<proteinExistence type="inferred from homology"/>
<keyword evidence="4" id="KW-0472">Membrane</keyword>
<evidence type="ECO:0000256" key="2">
    <source>
        <dbReference type="ARBA" id="ARBA00006275"/>
    </source>
</evidence>
<protein>
    <recommendedName>
        <fullName evidence="11">RagB/SusD domain-containing protein</fullName>
    </recommendedName>
</protein>
<dbReference type="RefSeq" id="WP_028727206.1">
    <property type="nucleotide sequence ID" value="NZ_AUAE01000012.1"/>
</dbReference>
<sequence>MKTLKYIAFGAALLLPMMSCDSFLDEAPQGVADSDNLNTADNIEKMVISAYSMLGNDNYQEGVNAYWPYGDLRSGDAYKGGAGTGDMGDFHMFETFVYLRDDNGYLDKKWYSQYIAIARANDALGRIHAISEEAYPKKKVREAEMRFLRANFYFDLKILFKQMPWIDENDKTDDYITISNVEYTDKELWDMIIAEFRFAMENLPDKNDDLARANKGMAQAYLAKALLYAAYEQDEKHNVVNIDKTKLQEVVTLCQGLSGKYSLASDFANNFLCETENGPESIFAVQFSVNDGTLRGRLDWGAMLNYPMNPEYGCCGFHSPSQNMVNAFQTDENGLPLFDTYNNHDLQTADDLLATNIDPRLNHTVAIPGAPYKYNPEFIFETSWTRDPNTYGSFMSMKETVLPDCPCFAFASPFMSSSKNRDIIRYDDVMLWQAEALIELGRQAEALPLINALRERAANSTAKLVDVQGDPTGKFNIATYQPGKNCPEWTQDFARKALRWERRLEMSQEGSTFFDLVRWGIAAETVNKYFEVERTRRTYMGEAKFTKNKDEYFPIPKNQINFSKKLYKQNYGW</sequence>
<keyword evidence="10" id="KW-1185">Reference proteome</keyword>
<dbReference type="InterPro" id="IPR033985">
    <property type="entry name" value="SusD-like_N"/>
</dbReference>
<dbReference type="Proteomes" id="UP000033035">
    <property type="component" value="Unassembled WGS sequence"/>
</dbReference>
<dbReference type="SUPFAM" id="SSF48452">
    <property type="entry name" value="TPR-like"/>
    <property type="match status" value="1"/>
</dbReference>
<evidence type="ECO:0000256" key="4">
    <source>
        <dbReference type="ARBA" id="ARBA00023136"/>
    </source>
</evidence>
<dbReference type="Pfam" id="PF14322">
    <property type="entry name" value="SusD-like_3"/>
    <property type="match status" value="1"/>
</dbReference>
<dbReference type="Pfam" id="PF07980">
    <property type="entry name" value="SusD_RagB"/>
    <property type="match status" value="1"/>
</dbReference>
<organism evidence="9 10">
    <name type="scientific">Parabacteroides gordonii MS-1 = DSM 23371</name>
    <dbReference type="NCBI Taxonomy" id="1203610"/>
    <lineage>
        <taxon>Bacteria</taxon>
        <taxon>Pseudomonadati</taxon>
        <taxon>Bacteroidota</taxon>
        <taxon>Bacteroidia</taxon>
        <taxon>Bacteroidales</taxon>
        <taxon>Tannerellaceae</taxon>
        <taxon>Parabacteroides</taxon>
    </lineage>
</organism>
<comment type="caution">
    <text evidence="9">The sequence shown here is derived from an EMBL/GenBank/DDBJ whole genome shotgun (WGS) entry which is preliminary data.</text>
</comment>
<keyword evidence="3 6" id="KW-0732">Signal</keyword>
<dbReference type="HOGENOM" id="CLU_015553_1_0_10"/>
<evidence type="ECO:0000256" key="6">
    <source>
        <dbReference type="SAM" id="SignalP"/>
    </source>
</evidence>
<evidence type="ECO:0000259" key="8">
    <source>
        <dbReference type="Pfam" id="PF14322"/>
    </source>
</evidence>
<feature type="signal peptide" evidence="6">
    <location>
        <begin position="1"/>
        <end position="24"/>
    </location>
</feature>
<evidence type="ECO:0000256" key="5">
    <source>
        <dbReference type="ARBA" id="ARBA00023237"/>
    </source>
</evidence>
<feature type="domain" description="RagB/SusD" evidence="7">
    <location>
        <begin position="279"/>
        <end position="573"/>
    </location>
</feature>
<dbReference type="InterPro" id="IPR011990">
    <property type="entry name" value="TPR-like_helical_dom_sf"/>
</dbReference>
<dbReference type="Gene3D" id="1.25.40.390">
    <property type="match status" value="1"/>
</dbReference>
<evidence type="ECO:0000256" key="3">
    <source>
        <dbReference type="ARBA" id="ARBA00022729"/>
    </source>
</evidence>
<dbReference type="STRING" id="1203610.HMPREF1536_01408"/>
<evidence type="ECO:0000259" key="7">
    <source>
        <dbReference type="Pfam" id="PF07980"/>
    </source>
</evidence>
<feature type="chain" id="PRO_5002490201" description="RagB/SusD domain-containing protein" evidence="6">
    <location>
        <begin position="25"/>
        <end position="573"/>
    </location>
</feature>
<dbReference type="AlphaFoldDB" id="A0A0F5JL67"/>
<feature type="domain" description="SusD-like N-terminal" evidence="8">
    <location>
        <begin position="23"/>
        <end position="225"/>
    </location>
</feature>
<dbReference type="InterPro" id="IPR012944">
    <property type="entry name" value="SusD_RagB_dom"/>
</dbReference>
<name>A0A0F5JL67_9BACT</name>
<evidence type="ECO:0000313" key="10">
    <source>
        <dbReference type="Proteomes" id="UP000033035"/>
    </source>
</evidence>
<keyword evidence="5" id="KW-0998">Cell outer membrane</keyword>
<evidence type="ECO:0000313" key="9">
    <source>
        <dbReference type="EMBL" id="KKB58531.1"/>
    </source>
</evidence>
<reference evidence="9 10" key="1">
    <citation type="submission" date="2013-04" db="EMBL/GenBank/DDBJ databases">
        <title>The Genome Sequence of Parabacteroides gordonii DSM 23371.</title>
        <authorList>
            <consortium name="The Broad Institute Genomics Platform"/>
            <person name="Earl A."/>
            <person name="Ward D."/>
            <person name="Feldgarden M."/>
            <person name="Gevers D."/>
            <person name="Martens E."/>
            <person name="Sakamoto M."/>
            <person name="Benno Y."/>
            <person name="Suzuki N."/>
            <person name="Matsunaga N."/>
            <person name="Koshihara K."/>
            <person name="Seki M."/>
            <person name="Komiya H."/>
            <person name="Walker B."/>
            <person name="Young S."/>
            <person name="Zeng Q."/>
            <person name="Gargeya S."/>
            <person name="Fitzgerald M."/>
            <person name="Haas B."/>
            <person name="Abouelleil A."/>
            <person name="Allen A.W."/>
            <person name="Alvarado L."/>
            <person name="Arachchi H.M."/>
            <person name="Berlin A.M."/>
            <person name="Chapman S.B."/>
            <person name="Gainer-Dewar J."/>
            <person name="Goldberg J."/>
            <person name="Griggs A."/>
            <person name="Gujja S."/>
            <person name="Hansen M."/>
            <person name="Howarth C."/>
            <person name="Imamovic A."/>
            <person name="Ireland A."/>
            <person name="Larimer J."/>
            <person name="McCowan C."/>
            <person name="Murphy C."/>
            <person name="Pearson M."/>
            <person name="Poon T.W."/>
            <person name="Priest M."/>
            <person name="Roberts A."/>
            <person name="Saif S."/>
            <person name="Shea T."/>
            <person name="Sisk P."/>
            <person name="Sykes S."/>
            <person name="Wortman J."/>
            <person name="Nusbaum C."/>
            <person name="Birren B."/>
        </authorList>
    </citation>
    <scope>NUCLEOTIDE SEQUENCE [LARGE SCALE GENOMIC DNA]</scope>
    <source>
        <strain evidence="9 10">MS-1</strain>
    </source>
</reference>
<accession>A0A0F5JL67</accession>
<dbReference type="PATRIC" id="fig|1203610.3.peg.1440"/>
<dbReference type="GO" id="GO:0009279">
    <property type="term" value="C:cell outer membrane"/>
    <property type="evidence" value="ECO:0007669"/>
    <property type="project" value="UniProtKB-SubCell"/>
</dbReference>
<evidence type="ECO:0000256" key="1">
    <source>
        <dbReference type="ARBA" id="ARBA00004442"/>
    </source>
</evidence>
<dbReference type="EMBL" id="AQHW01000009">
    <property type="protein sequence ID" value="KKB58531.1"/>
    <property type="molecule type" value="Genomic_DNA"/>
</dbReference>
<comment type="similarity">
    <text evidence="2">Belongs to the SusD family.</text>
</comment>
<gene>
    <name evidence="9" type="ORF">HMPREF1536_01408</name>
</gene>
<comment type="subcellular location">
    <subcellularLocation>
        <location evidence="1">Cell outer membrane</location>
    </subcellularLocation>
</comment>
<evidence type="ECO:0008006" key="11">
    <source>
        <dbReference type="Google" id="ProtNLM"/>
    </source>
</evidence>